<feature type="compositionally biased region" description="Low complexity" evidence="1">
    <location>
        <begin position="226"/>
        <end position="249"/>
    </location>
</feature>
<organism evidence="4">
    <name type="scientific">Enterobius vermicularis</name>
    <name type="common">Human pinworm</name>
    <dbReference type="NCBI Taxonomy" id="51028"/>
    <lineage>
        <taxon>Eukaryota</taxon>
        <taxon>Metazoa</taxon>
        <taxon>Ecdysozoa</taxon>
        <taxon>Nematoda</taxon>
        <taxon>Chromadorea</taxon>
        <taxon>Rhabditida</taxon>
        <taxon>Spirurina</taxon>
        <taxon>Oxyuridomorpha</taxon>
        <taxon>Oxyuroidea</taxon>
        <taxon>Oxyuridae</taxon>
        <taxon>Enterobius</taxon>
    </lineage>
</organism>
<evidence type="ECO:0000313" key="3">
    <source>
        <dbReference type="Proteomes" id="UP000274131"/>
    </source>
</evidence>
<gene>
    <name evidence="2" type="ORF">EVEC_LOCUS8496</name>
</gene>
<dbReference type="Proteomes" id="UP000274131">
    <property type="component" value="Unassembled WGS sequence"/>
</dbReference>
<reference evidence="2 3" key="2">
    <citation type="submission" date="2018-10" db="EMBL/GenBank/DDBJ databases">
        <authorList>
            <consortium name="Pathogen Informatics"/>
        </authorList>
    </citation>
    <scope>NUCLEOTIDE SEQUENCE [LARGE SCALE GENOMIC DNA]</scope>
</reference>
<feature type="compositionally biased region" description="Polar residues" evidence="1">
    <location>
        <begin position="174"/>
        <end position="187"/>
    </location>
</feature>
<name>A0A0N4VEE6_ENTVE</name>
<proteinExistence type="predicted"/>
<evidence type="ECO:0000313" key="2">
    <source>
        <dbReference type="EMBL" id="VDD93745.1"/>
    </source>
</evidence>
<evidence type="ECO:0000256" key="1">
    <source>
        <dbReference type="SAM" id="MobiDB-lite"/>
    </source>
</evidence>
<feature type="region of interest" description="Disordered" evidence="1">
    <location>
        <begin position="151"/>
        <end position="187"/>
    </location>
</feature>
<accession>A0A0N4VEE6</accession>
<sequence>MDRPVVLNSLLCFINNYRDSLLPNQLKTFINKYFAKSAITCAHDVLLELLPPNLSADPPADIIGLYDRVKKAEQSPVFAAADLSSLPLTLITDETDSKTELLREIRQLKRFIQDALNGKVEEPSLQSDSRIRSTTDEQLLSTTTATAVTAATATSKSSCKTNASASSPESPSSTGLFNTSSTSSIAVPSTNSIASSQNSRSSPLANCINSIINSANAAAINNSNNNGNTANSNNSNNNINNGNSNIGNNVTNHHKRKHETSGTRLDAMVRKLADKQKEKEAREASPPSAVWAPQLIDHLNFLNMMRSVASVSSNSGIFPAAIAKAVLNDTSSWLVF</sequence>
<dbReference type="EMBL" id="UXUI01009453">
    <property type="protein sequence ID" value="VDD93745.1"/>
    <property type="molecule type" value="Genomic_DNA"/>
</dbReference>
<dbReference type="AlphaFoldDB" id="A0A0N4VEE6"/>
<dbReference type="WBParaSite" id="EVEC_0000905501-mRNA-1">
    <property type="protein sequence ID" value="EVEC_0000905501-mRNA-1"/>
    <property type="gene ID" value="EVEC_0000905501"/>
</dbReference>
<dbReference type="STRING" id="51028.A0A0N4VEE6"/>
<reference evidence="4" key="1">
    <citation type="submission" date="2017-02" db="UniProtKB">
        <authorList>
            <consortium name="WormBaseParasite"/>
        </authorList>
    </citation>
    <scope>IDENTIFICATION</scope>
</reference>
<feature type="region of interest" description="Disordered" evidence="1">
    <location>
        <begin position="226"/>
        <end position="262"/>
    </location>
</feature>
<keyword evidence="3" id="KW-1185">Reference proteome</keyword>
<evidence type="ECO:0000313" key="4">
    <source>
        <dbReference type="WBParaSite" id="EVEC_0000905501-mRNA-1"/>
    </source>
</evidence>
<feature type="compositionally biased region" description="Low complexity" evidence="1">
    <location>
        <begin position="151"/>
        <end position="173"/>
    </location>
</feature>
<protein>
    <submittedName>
        <fullName evidence="4">Rho-GAP domain-containing protein</fullName>
    </submittedName>
</protein>
<dbReference type="OrthoDB" id="654211at2759"/>